<dbReference type="Gene3D" id="3.40.190.10">
    <property type="entry name" value="Periplasmic binding protein-like II"/>
    <property type="match status" value="1"/>
</dbReference>
<dbReference type="AlphaFoldDB" id="A0A3M8DGC8"/>
<organism evidence="4 5">
    <name type="scientific">Brevibacillus fluminis</name>
    <dbReference type="NCBI Taxonomy" id="511487"/>
    <lineage>
        <taxon>Bacteria</taxon>
        <taxon>Bacillati</taxon>
        <taxon>Bacillota</taxon>
        <taxon>Bacilli</taxon>
        <taxon>Bacillales</taxon>
        <taxon>Paenibacillaceae</taxon>
        <taxon>Brevibacillus</taxon>
    </lineage>
</organism>
<evidence type="ECO:0000259" key="3">
    <source>
        <dbReference type="Pfam" id="PF12793"/>
    </source>
</evidence>
<dbReference type="InterPro" id="IPR000914">
    <property type="entry name" value="SBP_5_dom"/>
</dbReference>
<reference evidence="4 5" key="1">
    <citation type="submission" date="2018-10" db="EMBL/GenBank/DDBJ databases">
        <title>Phylogenomics of Brevibacillus.</title>
        <authorList>
            <person name="Dunlap C."/>
        </authorList>
    </citation>
    <scope>NUCLEOTIDE SEQUENCE [LARGE SCALE GENOMIC DNA]</scope>
    <source>
        <strain evidence="4 5">JCM 15716</strain>
    </source>
</reference>
<proteinExistence type="predicted"/>
<sequence>MQIIDDYIRLFGHKPDAAIGSEIPFSLDEVAAALCCTPRNGKLILGRLIERNWISWMPGRGRGNRSHIKFLVEPVVMIDGVAREWVYQGHVQKALALIEEHAEAQPALSDRFSQWFRGYFGMHQLSVGEETVDALRLRLDFPITCLDPAVAWLRSESHLLKQVYNTLVAYHPATDTVDPMLAYHWEINERGDVWTFFLRKGVLFHHGQPLRALDVVASFARIRDRDDSHYRWMLTGIKRIEAVEERVIRFELEQPNHMFLQLLASEYLSIVPAEYAEEMGAEFARLPVGTGPFKVVRNDESMLVLEAFASYFRERAHLDRIEFVILGEHGLADKLLDESAYGIRYESVLAGEQLPPSIRGWRQLERTEWCVQYIAFNMRKNGPLADKRFRQALALILDGARLTQELGGNRCEPMRRMMPGADLIAADVGSADPALLLAQCGYTGDVLRLRTFTDDDHREDAAWIEAQCARYGIKVESAFFDAQTLLTPACIGAADIIHDSASIGEDVEVSLLHVWLAGHSFVQQLLDESTQATVAKRVEMLYGMKERGQRLRQLVELEDELLGTFAYHPLYRNEAKLLAHPDLAGVTINEQGWVEYAKLWFR</sequence>
<accession>A0A3M8DGC8</accession>
<dbReference type="GO" id="GO:0003677">
    <property type="term" value="F:DNA binding"/>
    <property type="evidence" value="ECO:0007669"/>
    <property type="project" value="UniProtKB-KW"/>
</dbReference>
<dbReference type="PANTHER" id="PTHR30290">
    <property type="entry name" value="PERIPLASMIC BINDING COMPONENT OF ABC TRANSPORTER"/>
    <property type="match status" value="1"/>
</dbReference>
<dbReference type="Gene3D" id="3.10.105.10">
    <property type="entry name" value="Dipeptide-binding Protein, Domain 3"/>
    <property type="match status" value="1"/>
</dbReference>
<keyword evidence="1" id="KW-0238">DNA-binding</keyword>
<feature type="domain" description="Transcriptional regulator SgrR N-terminal HTH" evidence="3">
    <location>
        <begin position="4"/>
        <end position="107"/>
    </location>
</feature>
<protein>
    <recommendedName>
        <fullName evidence="6">SgrR family transcriptional regulator</fullName>
    </recommendedName>
</protein>
<dbReference type="SUPFAM" id="SSF53850">
    <property type="entry name" value="Periplasmic binding protein-like II"/>
    <property type="match status" value="1"/>
</dbReference>
<dbReference type="InterPro" id="IPR025370">
    <property type="entry name" value="SgrR_HTH_N"/>
</dbReference>
<dbReference type="PANTHER" id="PTHR30290:SF72">
    <property type="entry name" value="HTH-TYPE TRANSCRIPTIONAL REGULATOR SGRR"/>
    <property type="match status" value="1"/>
</dbReference>
<dbReference type="EMBL" id="RHHQ01000012">
    <property type="protein sequence ID" value="RNB87058.1"/>
    <property type="molecule type" value="Genomic_DNA"/>
</dbReference>
<dbReference type="OrthoDB" id="5894719at2"/>
<dbReference type="RefSeq" id="WP_122918756.1">
    <property type="nucleotide sequence ID" value="NZ_RHHQ01000012.1"/>
</dbReference>
<dbReference type="GO" id="GO:1904680">
    <property type="term" value="F:peptide transmembrane transporter activity"/>
    <property type="evidence" value="ECO:0007669"/>
    <property type="project" value="TreeGrafter"/>
</dbReference>
<dbReference type="GO" id="GO:0015833">
    <property type="term" value="P:peptide transport"/>
    <property type="evidence" value="ECO:0007669"/>
    <property type="project" value="TreeGrafter"/>
</dbReference>
<evidence type="ECO:0000259" key="2">
    <source>
        <dbReference type="Pfam" id="PF00496"/>
    </source>
</evidence>
<name>A0A3M8DGC8_9BACL</name>
<feature type="domain" description="Solute-binding protein family 5" evidence="2">
    <location>
        <begin position="177"/>
        <end position="482"/>
    </location>
</feature>
<comment type="caution">
    <text evidence="4">The sequence shown here is derived from an EMBL/GenBank/DDBJ whole genome shotgun (WGS) entry which is preliminary data.</text>
</comment>
<evidence type="ECO:0000313" key="5">
    <source>
        <dbReference type="Proteomes" id="UP000271031"/>
    </source>
</evidence>
<dbReference type="Pfam" id="PF12793">
    <property type="entry name" value="SgrR_N"/>
    <property type="match status" value="1"/>
</dbReference>
<evidence type="ECO:0008006" key="6">
    <source>
        <dbReference type="Google" id="ProtNLM"/>
    </source>
</evidence>
<gene>
    <name evidence="4" type="ORF">EDM56_15290</name>
</gene>
<keyword evidence="5" id="KW-1185">Reference proteome</keyword>
<dbReference type="Pfam" id="PF00496">
    <property type="entry name" value="SBP_bac_5"/>
    <property type="match status" value="1"/>
</dbReference>
<dbReference type="InterPro" id="IPR039424">
    <property type="entry name" value="SBP_5"/>
</dbReference>
<dbReference type="Proteomes" id="UP000271031">
    <property type="component" value="Unassembled WGS sequence"/>
</dbReference>
<evidence type="ECO:0000313" key="4">
    <source>
        <dbReference type="EMBL" id="RNB87058.1"/>
    </source>
</evidence>
<evidence type="ECO:0000256" key="1">
    <source>
        <dbReference type="ARBA" id="ARBA00023125"/>
    </source>
</evidence>